<proteinExistence type="predicted"/>
<protein>
    <submittedName>
        <fullName evidence="2">XRE family transcriptional regulator</fullName>
    </submittedName>
</protein>
<dbReference type="Pfam" id="PF01381">
    <property type="entry name" value="HTH_3"/>
    <property type="match status" value="1"/>
</dbReference>
<dbReference type="InterPro" id="IPR001387">
    <property type="entry name" value="Cro/C1-type_HTH"/>
</dbReference>
<feature type="domain" description="HTH cro/C1-type" evidence="1">
    <location>
        <begin position="7"/>
        <end position="63"/>
    </location>
</feature>
<dbReference type="CDD" id="cd00093">
    <property type="entry name" value="HTH_XRE"/>
    <property type="match status" value="1"/>
</dbReference>
<accession>A0A2X3ACT2</accession>
<dbReference type="InterPro" id="IPR010982">
    <property type="entry name" value="Lambda_DNA-bd_dom_sf"/>
</dbReference>
<dbReference type="AlphaFoldDB" id="A0A2X3ACT2"/>
<dbReference type="Gene3D" id="1.10.260.40">
    <property type="entry name" value="lambda repressor-like DNA-binding domains"/>
    <property type="match status" value="1"/>
</dbReference>
<sequence>MKKNLKFKFKRLEKDLTQAELREKSKTSIQTIVDIEKGKSIDGLRVGTLKKLAEELDTTVQELFFSEEE</sequence>
<evidence type="ECO:0000259" key="1">
    <source>
        <dbReference type="PROSITE" id="PS50943"/>
    </source>
</evidence>
<dbReference type="RefSeq" id="WP_111926488.1">
    <property type="nucleotide sequence ID" value="NZ_UAWG01000012.1"/>
</dbReference>
<dbReference type="EMBL" id="UAWG01000012">
    <property type="protein sequence ID" value="SQB60040.1"/>
    <property type="molecule type" value="Genomic_DNA"/>
</dbReference>
<gene>
    <name evidence="2" type="ORF">NCTC10719_01593</name>
</gene>
<dbReference type="PROSITE" id="PS50943">
    <property type="entry name" value="HTH_CROC1"/>
    <property type="match status" value="1"/>
</dbReference>
<dbReference type="SMART" id="SM00530">
    <property type="entry name" value="HTH_XRE"/>
    <property type="match status" value="1"/>
</dbReference>
<dbReference type="Proteomes" id="UP000249986">
    <property type="component" value="Unassembled WGS sequence"/>
</dbReference>
<organism evidence="2 3">
    <name type="scientific">Clostridium perfringens</name>
    <dbReference type="NCBI Taxonomy" id="1502"/>
    <lineage>
        <taxon>Bacteria</taxon>
        <taxon>Bacillati</taxon>
        <taxon>Bacillota</taxon>
        <taxon>Clostridia</taxon>
        <taxon>Eubacteriales</taxon>
        <taxon>Clostridiaceae</taxon>
        <taxon>Clostridium</taxon>
    </lineage>
</organism>
<evidence type="ECO:0000313" key="2">
    <source>
        <dbReference type="EMBL" id="SQB60040.1"/>
    </source>
</evidence>
<reference evidence="2 3" key="1">
    <citation type="submission" date="2018-06" db="EMBL/GenBank/DDBJ databases">
        <authorList>
            <consortium name="Pathogen Informatics"/>
            <person name="Doyle S."/>
        </authorList>
    </citation>
    <scope>NUCLEOTIDE SEQUENCE [LARGE SCALE GENOMIC DNA]</scope>
    <source>
        <strain evidence="2 3">NCTC10719</strain>
    </source>
</reference>
<dbReference type="SUPFAM" id="SSF47413">
    <property type="entry name" value="lambda repressor-like DNA-binding domains"/>
    <property type="match status" value="1"/>
</dbReference>
<name>A0A2X3ACT2_CLOPF</name>
<evidence type="ECO:0000313" key="3">
    <source>
        <dbReference type="Proteomes" id="UP000249986"/>
    </source>
</evidence>
<dbReference type="GO" id="GO:0003677">
    <property type="term" value="F:DNA binding"/>
    <property type="evidence" value="ECO:0007669"/>
    <property type="project" value="InterPro"/>
</dbReference>